<feature type="compositionally biased region" description="Polar residues" evidence="1">
    <location>
        <begin position="1"/>
        <end position="10"/>
    </location>
</feature>
<evidence type="ECO:0000256" key="1">
    <source>
        <dbReference type="SAM" id="MobiDB-lite"/>
    </source>
</evidence>
<feature type="region of interest" description="Disordered" evidence="1">
    <location>
        <begin position="1"/>
        <end position="36"/>
    </location>
</feature>
<dbReference type="AlphaFoldDB" id="A0A6S7KFW1"/>
<dbReference type="InterPro" id="IPR001878">
    <property type="entry name" value="Znf_CCHC"/>
</dbReference>
<feature type="non-terminal residue" evidence="2">
    <location>
        <position position="1"/>
    </location>
</feature>
<reference evidence="2" key="1">
    <citation type="submission" date="2020-04" db="EMBL/GenBank/DDBJ databases">
        <authorList>
            <person name="Alioto T."/>
            <person name="Alioto T."/>
            <person name="Gomez Garrido J."/>
        </authorList>
    </citation>
    <scope>NUCLEOTIDE SEQUENCE</scope>
    <source>
        <strain evidence="2">A484AB</strain>
    </source>
</reference>
<dbReference type="PANTHER" id="PTHR47331">
    <property type="entry name" value="PHD-TYPE DOMAIN-CONTAINING PROTEIN"/>
    <property type="match status" value="1"/>
</dbReference>
<name>A0A6S7KFW1_PARCT</name>
<dbReference type="PANTHER" id="PTHR47331:SF1">
    <property type="entry name" value="GAG-LIKE PROTEIN"/>
    <property type="match status" value="1"/>
</dbReference>
<dbReference type="Pfam" id="PF03564">
    <property type="entry name" value="DUF1759"/>
    <property type="match status" value="1"/>
</dbReference>
<proteinExistence type="predicted"/>
<dbReference type="Gene3D" id="4.10.60.10">
    <property type="entry name" value="Zinc finger, CCHC-type"/>
    <property type="match status" value="1"/>
</dbReference>
<gene>
    <name evidence="2" type="ORF">PACLA_8A056220</name>
</gene>
<feature type="region of interest" description="Disordered" evidence="1">
    <location>
        <begin position="425"/>
        <end position="447"/>
    </location>
</feature>
<evidence type="ECO:0000313" key="3">
    <source>
        <dbReference type="Proteomes" id="UP001152795"/>
    </source>
</evidence>
<dbReference type="GO" id="GO:0003676">
    <property type="term" value="F:nucleic acid binding"/>
    <property type="evidence" value="ECO:0007669"/>
    <property type="project" value="InterPro"/>
</dbReference>
<evidence type="ECO:0000313" key="2">
    <source>
        <dbReference type="EMBL" id="CAB4040970.1"/>
    </source>
</evidence>
<dbReference type="EMBL" id="CACRXK020027556">
    <property type="protein sequence ID" value="CAB4040970.1"/>
    <property type="molecule type" value="Genomic_DNA"/>
</dbReference>
<organism evidence="2 3">
    <name type="scientific">Paramuricea clavata</name>
    <name type="common">Red gorgonian</name>
    <name type="synonym">Violescent sea-whip</name>
    <dbReference type="NCBI Taxonomy" id="317549"/>
    <lineage>
        <taxon>Eukaryota</taxon>
        <taxon>Metazoa</taxon>
        <taxon>Cnidaria</taxon>
        <taxon>Anthozoa</taxon>
        <taxon>Octocorallia</taxon>
        <taxon>Malacalcyonacea</taxon>
        <taxon>Plexauridae</taxon>
        <taxon>Paramuricea</taxon>
    </lineage>
</organism>
<dbReference type="GO" id="GO:0008270">
    <property type="term" value="F:zinc ion binding"/>
    <property type="evidence" value="ECO:0007669"/>
    <property type="project" value="InterPro"/>
</dbReference>
<comment type="caution">
    <text evidence="2">The sequence shown here is derived from an EMBL/GenBank/DDBJ whole genome shotgun (WGS) entry which is preliminary data.</text>
</comment>
<protein>
    <submittedName>
        <fullName evidence="2">WDFY family member 4</fullName>
    </submittedName>
</protein>
<feature type="compositionally biased region" description="Basic and acidic residues" evidence="1">
    <location>
        <begin position="18"/>
        <end position="36"/>
    </location>
</feature>
<dbReference type="SMART" id="SM00343">
    <property type="entry name" value="ZnF_C2HC"/>
    <property type="match status" value="2"/>
</dbReference>
<dbReference type="PROSITE" id="PS50158">
    <property type="entry name" value="ZF_CCHC"/>
    <property type="match status" value="1"/>
</dbReference>
<sequence length="581" mass="65043">MNENEGQSGSAEAVQETAHGESDAKPTQRARKFIEEGAEKRKRIEKEIIQIRKDFELARECHAEMYEYVGESQTSTMDEWEDILTNDVYDIEEMVETFLLSLSVSEHANPMSSTSEQILEPELVNSNIIEPAGGNAPVSHEEVEGASIHETEASGGAQSVTNSDKTVSNAENLQNIACNSVTDELDCPKSKINPNLSSPQSFDTWIDNLIEFEETVLPTKVSQMSIAEALYKLESSKDIPSIVLIKYDGNPLTYVEFIERFKLHIHDRPHLSDDLRMVQLKMHLIGNAERAISGLGSQGTMYATALKTLKEQFGQPSVIARAYINKLVEKRKLQGDDRQALQEFSFDVVNYVATLKQINHLADVNATDNLRKIVKRLPDHLIDKWKGVASDLREKGVTPSLQHISNFIRKRVKAEFDPDFGDIQKSDSRRFRPDRKGIHSGQRDPKKSGIQCYVCSEDHRVAECPTFSSCSNDDKIQHARDQRLCFSCLNRGHVTRDCKSKEKCGVKGCPRFHHCLLHVDFPSSPTTPPLSSATSALDKDSIMPVVRVRFKSANGRIREGNVLVDSGAGTTVIRTNFARAL</sequence>
<dbReference type="OrthoDB" id="5981534at2759"/>
<dbReference type="InterPro" id="IPR005312">
    <property type="entry name" value="DUF1759"/>
</dbReference>
<dbReference type="Proteomes" id="UP001152795">
    <property type="component" value="Unassembled WGS sequence"/>
</dbReference>
<accession>A0A6S7KFW1</accession>
<keyword evidence="3" id="KW-1185">Reference proteome</keyword>